<dbReference type="GO" id="GO:0015074">
    <property type="term" value="P:DNA integration"/>
    <property type="evidence" value="ECO:0007669"/>
    <property type="project" value="UniProtKB-KW"/>
</dbReference>
<dbReference type="GO" id="GO:0006310">
    <property type="term" value="P:DNA recombination"/>
    <property type="evidence" value="ECO:0007669"/>
    <property type="project" value="UniProtKB-KW"/>
</dbReference>
<gene>
    <name evidence="6" type="ORF">DFR38_10968</name>
</gene>
<evidence type="ECO:0000256" key="2">
    <source>
        <dbReference type="ARBA" id="ARBA00022908"/>
    </source>
</evidence>
<dbReference type="AlphaFoldDB" id="A0A318JCX3"/>
<dbReference type="InterPro" id="IPR002104">
    <property type="entry name" value="Integrase_catalytic"/>
</dbReference>
<evidence type="ECO:0000256" key="4">
    <source>
        <dbReference type="ARBA" id="ARBA00023172"/>
    </source>
</evidence>
<dbReference type="Gene3D" id="1.10.443.10">
    <property type="entry name" value="Intergrase catalytic core"/>
    <property type="match status" value="1"/>
</dbReference>
<dbReference type="Pfam" id="PF13356">
    <property type="entry name" value="Arm-DNA-bind_3"/>
    <property type="match status" value="1"/>
</dbReference>
<dbReference type="PROSITE" id="PS51898">
    <property type="entry name" value="TYR_RECOMBINASE"/>
    <property type="match status" value="1"/>
</dbReference>
<keyword evidence="3" id="KW-0238">DNA-binding</keyword>
<dbReference type="InterPro" id="IPR010998">
    <property type="entry name" value="Integrase_recombinase_N"/>
</dbReference>
<dbReference type="Proteomes" id="UP000248395">
    <property type="component" value="Unassembled WGS sequence"/>
</dbReference>
<keyword evidence="2" id="KW-0229">DNA integration</keyword>
<protein>
    <submittedName>
        <fullName evidence="6">Uncharacterized protein DUF4102</fullName>
    </submittedName>
</protein>
<dbReference type="InterPro" id="IPR038488">
    <property type="entry name" value="Integrase_DNA-bd_sf"/>
</dbReference>
<dbReference type="EMBL" id="QJKC01000009">
    <property type="protein sequence ID" value="PXX46227.1"/>
    <property type="molecule type" value="Genomic_DNA"/>
</dbReference>
<dbReference type="SUPFAM" id="SSF56349">
    <property type="entry name" value="DNA breaking-rejoining enzymes"/>
    <property type="match status" value="1"/>
</dbReference>
<evidence type="ECO:0000313" key="6">
    <source>
        <dbReference type="EMBL" id="PXX46227.1"/>
    </source>
</evidence>
<dbReference type="Gene3D" id="3.30.160.390">
    <property type="entry name" value="Integrase, DNA-binding domain"/>
    <property type="match status" value="1"/>
</dbReference>
<reference evidence="6 7" key="1">
    <citation type="submission" date="2018-05" db="EMBL/GenBank/DDBJ databases">
        <title>Genomic Encyclopedia of Type Strains, Phase IV (KMG-IV): sequencing the most valuable type-strain genomes for metagenomic binning, comparative biology and taxonomic classification.</title>
        <authorList>
            <person name="Goeker M."/>
        </authorList>
    </citation>
    <scope>NUCLEOTIDE SEQUENCE [LARGE SCALE GENOMIC DNA]</scope>
    <source>
        <strain evidence="6 7">DSM 25134</strain>
    </source>
</reference>
<evidence type="ECO:0000256" key="3">
    <source>
        <dbReference type="ARBA" id="ARBA00023125"/>
    </source>
</evidence>
<evidence type="ECO:0000313" key="7">
    <source>
        <dbReference type="Proteomes" id="UP000248395"/>
    </source>
</evidence>
<evidence type="ECO:0000256" key="1">
    <source>
        <dbReference type="ARBA" id="ARBA00008857"/>
    </source>
</evidence>
<keyword evidence="7" id="KW-1185">Reference proteome</keyword>
<dbReference type="GO" id="GO:0003677">
    <property type="term" value="F:DNA binding"/>
    <property type="evidence" value="ECO:0007669"/>
    <property type="project" value="UniProtKB-KW"/>
</dbReference>
<comment type="similarity">
    <text evidence="1">Belongs to the 'phage' integrase family.</text>
</comment>
<evidence type="ECO:0000259" key="5">
    <source>
        <dbReference type="PROSITE" id="PS51898"/>
    </source>
</evidence>
<dbReference type="InterPro" id="IPR013762">
    <property type="entry name" value="Integrase-like_cat_sf"/>
</dbReference>
<dbReference type="Gene3D" id="1.10.150.130">
    <property type="match status" value="1"/>
</dbReference>
<dbReference type="Pfam" id="PF00589">
    <property type="entry name" value="Phage_integrase"/>
    <property type="match status" value="1"/>
</dbReference>
<dbReference type="PANTHER" id="PTHR30629:SF2">
    <property type="entry name" value="PROPHAGE INTEGRASE INTS-RELATED"/>
    <property type="match status" value="1"/>
</dbReference>
<dbReference type="InterPro" id="IPR025166">
    <property type="entry name" value="Integrase_DNA_bind_dom"/>
</dbReference>
<proteinExistence type="inferred from homology"/>
<name>A0A318JCX3_9NEIS</name>
<dbReference type="InterPro" id="IPR011010">
    <property type="entry name" value="DNA_brk_join_enz"/>
</dbReference>
<accession>A0A318JCX3</accession>
<feature type="domain" description="Tyr recombinase" evidence="5">
    <location>
        <begin position="217"/>
        <end position="406"/>
    </location>
</feature>
<organism evidence="6 7">
    <name type="scientific">Aquitalea magnusonii</name>
    <dbReference type="NCBI Taxonomy" id="332411"/>
    <lineage>
        <taxon>Bacteria</taxon>
        <taxon>Pseudomonadati</taxon>
        <taxon>Pseudomonadota</taxon>
        <taxon>Betaproteobacteria</taxon>
        <taxon>Neisseriales</taxon>
        <taxon>Chromobacteriaceae</taxon>
        <taxon>Aquitalea</taxon>
    </lineage>
</organism>
<comment type="caution">
    <text evidence="6">The sequence shown here is derived from an EMBL/GenBank/DDBJ whole genome shotgun (WGS) entry which is preliminary data.</text>
</comment>
<dbReference type="PANTHER" id="PTHR30629">
    <property type="entry name" value="PROPHAGE INTEGRASE"/>
    <property type="match status" value="1"/>
</dbReference>
<sequence length="424" mass="48936">MPAIKLNKKNIDQIEYPAGSQVLYRDTELQGFALRVTKGSKVFVVESRVHGKTTRTTIGRYGTYTPDQARDLARSVLGKMAQGINPNQQKREVARKAVTLDQAYQGYIQERTLRPNSLRDYAKAMNRVFNDWRDIPLGSITRLMVEDRFDAISKPTLDKDGSVISKNEAFANQAFRFLRAVLNWASEKYANNDGEPLLHSNPCDRLKARQMWHRIERRDNWIRPDQLSVFFTGLQHQPQHTERQKMVRDMCVLYLLTGLRLQEAAKLQWTEVNLKRKTITIKAEHAKNHRKHELPIGNWLTSILQHHFEHRNTLPIESQSNYVFPGKDKDNHIGRFDAAIEVICKEICIDFTVHDLRRTFITIANNCVKGLSVYTIKRLINHSIDSSDVTAGYIIQDTESLREPMQQIEDFILAAAGVIEEKNK</sequence>
<dbReference type="InterPro" id="IPR050808">
    <property type="entry name" value="Phage_Integrase"/>
</dbReference>
<keyword evidence="4" id="KW-0233">DNA recombination</keyword>